<gene>
    <name evidence="9" type="ORF">NCTC11388_04188</name>
</gene>
<feature type="transmembrane region" description="Helical" evidence="7">
    <location>
        <begin position="89"/>
        <end position="110"/>
    </location>
</feature>
<feature type="domain" description="Phosphatidic acid phosphatase type 2/haloperoxidase" evidence="8">
    <location>
        <begin position="89"/>
        <end position="198"/>
    </location>
</feature>
<evidence type="ECO:0000256" key="2">
    <source>
        <dbReference type="ARBA" id="ARBA00022475"/>
    </source>
</evidence>
<dbReference type="SMART" id="SM00014">
    <property type="entry name" value="acidPPc"/>
    <property type="match status" value="1"/>
</dbReference>
<keyword evidence="3 7" id="KW-0812">Transmembrane</keyword>
<dbReference type="Pfam" id="PF01569">
    <property type="entry name" value="PAP2"/>
    <property type="match status" value="1"/>
</dbReference>
<sequence length="202" mass="21843">MSFNICQSAFYILLIFVFSNAPLIAFSQEEPARTLDIRILESIAETRTPAQNATFHFISDSHNYMQIAIPAGLFIAGAISDDKQMRQNAGYVISSTAVTALLNIGLKQVFKRSRPFKKYNNFTALATPGSFSFPSGHTSAAFSTATALSHAYPKWYVIAPAMLWAGSVGYSRMYLGVHYTSDVAAGAALGAGTALGMGFMKK</sequence>
<protein>
    <submittedName>
        <fullName evidence="9">Undecaprenyl pyrophosphate phosphatase</fullName>
    </submittedName>
</protein>
<evidence type="ECO:0000259" key="8">
    <source>
        <dbReference type="SMART" id="SM00014"/>
    </source>
</evidence>
<evidence type="ECO:0000256" key="7">
    <source>
        <dbReference type="SAM" id="Phobius"/>
    </source>
</evidence>
<dbReference type="GO" id="GO:0005886">
    <property type="term" value="C:plasma membrane"/>
    <property type="evidence" value="ECO:0007669"/>
    <property type="project" value="UniProtKB-SubCell"/>
</dbReference>
<keyword evidence="5 7" id="KW-1133">Transmembrane helix</keyword>
<evidence type="ECO:0000256" key="5">
    <source>
        <dbReference type="ARBA" id="ARBA00022989"/>
    </source>
</evidence>
<dbReference type="InterPro" id="IPR000326">
    <property type="entry name" value="PAP2/HPO"/>
</dbReference>
<name>A0A380CTH3_SPHSI</name>
<dbReference type="Gene3D" id="1.20.144.10">
    <property type="entry name" value="Phosphatidic acid phosphatase type 2/haloperoxidase"/>
    <property type="match status" value="1"/>
</dbReference>
<dbReference type="InterPro" id="IPR036938">
    <property type="entry name" value="PAP2/HPO_sf"/>
</dbReference>
<evidence type="ECO:0000256" key="3">
    <source>
        <dbReference type="ARBA" id="ARBA00022692"/>
    </source>
</evidence>
<dbReference type="AlphaFoldDB" id="A0A380CTH3"/>
<accession>A0A380CTH3</accession>
<evidence type="ECO:0000256" key="1">
    <source>
        <dbReference type="ARBA" id="ARBA00004651"/>
    </source>
</evidence>
<feature type="transmembrane region" description="Helical" evidence="7">
    <location>
        <begin position="155"/>
        <end position="177"/>
    </location>
</feature>
<evidence type="ECO:0000313" key="9">
    <source>
        <dbReference type="EMBL" id="SUJ27467.1"/>
    </source>
</evidence>
<reference evidence="9 10" key="1">
    <citation type="submission" date="2018-06" db="EMBL/GenBank/DDBJ databases">
        <authorList>
            <consortium name="Pathogen Informatics"/>
            <person name="Doyle S."/>
        </authorList>
    </citation>
    <scope>NUCLEOTIDE SEQUENCE [LARGE SCALE GENOMIC DNA]</scope>
    <source>
        <strain evidence="9 10">NCTC11388</strain>
    </source>
</reference>
<proteinExistence type="predicted"/>
<dbReference type="EMBL" id="UGYW01000002">
    <property type="protein sequence ID" value="SUJ27467.1"/>
    <property type="molecule type" value="Genomic_DNA"/>
</dbReference>
<evidence type="ECO:0000256" key="6">
    <source>
        <dbReference type="ARBA" id="ARBA00023136"/>
    </source>
</evidence>
<dbReference type="SUPFAM" id="SSF48317">
    <property type="entry name" value="Acid phosphatase/Vanadium-dependent haloperoxidase"/>
    <property type="match status" value="1"/>
</dbReference>
<dbReference type="PANTHER" id="PTHR14969:SF62">
    <property type="entry name" value="DECAPRENYLPHOSPHORYL-5-PHOSPHORIBOSE PHOSPHATASE RV3807C-RELATED"/>
    <property type="match status" value="1"/>
</dbReference>
<keyword evidence="4" id="KW-0378">Hydrolase</keyword>
<comment type="subcellular location">
    <subcellularLocation>
        <location evidence="1">Cell membrane</location>
        <topology evidence="1">Multi-pass membrane protein</topology>
    </subcellularLocation>
</comment>
<dbReference type="Proteomes" id="UP000254893">
    <property type="component" value="Unassembled WGS sequence"/>
</dbReference>
<dbReference type="CDD" id="cd03394">
    <property type="entry name" value="PAP2_like_5"/>
    <property type="match status" value="1"/>
</dbReference>
<dbReference type="GO" id="GO:0016787">
    <property type="term" value="F:hydrolase activity"/>
    <property type="evidence" value="ECO:0007669"/>
    <property type="project" value="UniProtKB-KW"/>
</dbReference>
<organism evidence="9 10">
    <name type="scientific">Sphingobacterium spiritivorum</name>
    <name type="common">Flavobacterium spiritivorum</name>
    <dbReference type="NCBI Taxonomy" id="258"/>
    <lineage>
        <taxon>Bacteria</taxon>
        <taxon>Pseudomonadati</taxon>
        <taxon>Bacteroidota</taxon>
        <taxon>Sphingobacteriia</taxon>
        <taxon>Sphingobacteriales</taxon>
        <taxon>Sphingobacteriaceae</taxon>
        <taxon>Sphingobacterium</taxon>
    </lineage>
</organism>
<evidence type="ECO:0000313" key="10">
    <source>
        <dbReference type="Proteomes" id="UP000254893"/>
    </source>
</evidence>
<keyword evidence="2" id="KW-1003">Cell membrane</keyword>
<keyword evidence="6 7" id="KW-0472">Membrane</keyword>
<dbReference type="RefSeq" id="WP_115171495.1">
    <property type="nucleotide sequence ID" value="NZ_UGYW01000002.1"/>
</dbReference>
<evidence type="ECO:0000256" key="4">
    <source>
        <dbReference type="ARBA" id="ARBA00022801"/>
    </source>
</evidence>
<feature type="transmembrane region" description="Helical" evidence="7">
    <location>
        <begin position="183"/>
        <end position="200"/>
    </location>
</feature>
<dbReference type="PANTHER" id="PTHR14969">
    <property type="entry name" value="SPHINGOSINE-1-PHOSPHATE PHOSPHOHYDROLASE"/>
    <property type="match status" value="1"/>
</dbReference>